<dbReference type="Pfam" id="PF01370">
    <property type="entry name" value="Epimerase"/>
    <property type="match status" value="1"/>
</dbReference>
<dbReference type="InterPro" id="IPR001509">
    <property type="entry name" value="Epimerase_deHydtase"/>
</dbReference>
<name>A0A6J6L559_9ZZZZ</name>
<sequence length="303" mass="32060">MAMKVLVTGSLGFVGPYLTSHLESSGDEVTGLDRAGPEAFDITDAAMVREHFMSASPEVVYHLAALSHVGESWSAPEVQFRVNAEGTLNVLAACASLGVRRVVVIGSSEEYGTVDASTQLADESTPLKPVTPYGAAKAAAEILALQMERATDLEVVCVRPFPHTGPGQTERFLVPALAGRIAQAERDGGAEVVMGSRHPMRDLSDVRDVVRAYRLLGLSGESGRAYNVCSGISTSVGSIADMLAAASTSEITFVTDPALVRAIEPPPLIGDAQLLKEHTGWEPEFTLSETLRDVLATKRSVAL</sequence>
<dbReference type="SUPFAM" id="SSF51735">
    <property type="entry name" value="NAD(P)-binding Rossmann-fold domains"/>
    <property type="match status" value="1"/>
</dbReference>
<gene>
    <name evidence="3" type="ORF">UFOPK2242_00671</name>
</gene>
<evidence type="ECO:0000313" key="3">
    <source>
        <dbReference type="EMBL" id="CAB4655853.1"/>
    </source>
</evidence>
<organism evidence="3">
    <name type="scientific">freshwater metagenome</name>
    <dbReference type="NCBI Taxonomy" id="449393"/>
    <lineage>
        <taxon>unclassified sequences</taxon>
        <taxon>metagenomes</taxon>
        <taxon>ecological metagenomes</taxon>
    </lineage>
</organism>
<comment type="similarity">
    <text evidence="1">Belongs to the NAD(P)-dependent epimerase/dehydratase family.</text>
</comment>
<protein>
    <submittedName>
        <fullName evidence="3">Unannotated protein</fullName>
    </submittedName>
</protein>
<dbReference type="PANTHER" id="PTHR43000">
    <property type="entry name" value="DTDP-D-GLUCOSE 4,6-DEHYDRATASE-RELATED"/>
    <property type="match status" value="1"/>
</dbReference>
<reference evidence="3" key="1">
    <citation type="submission" date="2020-05" db="EMBL/GenBank/DDBJ databases">
        <authorList>
            <person name="Chiriac C."/>
            <person name="Salcher M."/>
            <person name="Ghai R."/>
            <person name="Kavagutti S V."/>
        </authorList>
    </citation>
    <scope>NUCLEOTIDE SEQUENCE</scope>
</reference>
<dbReference type="Gene3D" id="3.90.25.10">
    <property type="entry name" value="UDP-galactose 4-epimerase, domain 1"/>
    <property type="match status" value="1"/>
</dbReference>
<accession>A0A6J6L559</accession>
<dbReference type="AlphaFoldDB" id="A0A6J6L559"/>
<dbReference type="Gene3D" id="3.40.50.720">
    <property type="entry name" value="NAD(P)-binding Rossmann-like Domain"/>
    <property type="match status" value="1"/>
</dbReference>
<evidence type="ECO:0000256" key="1">
    <source>
        <dbReference type="ARBA" id="ARBA00007637"/>
    </source>
</evidence>
<dbReference type="EMBL" id="CAEZWM010000066">
    <property type="protein sequence ID" value="CAB4655853.1"/>
    <property type="molecule type" value="Genomic_DNA"/>
</dbReference>
<dbReference type="InterPro" id="IPR036291">
    <property type="entry name" value="NAD(P)-bd_dom_sf"/>
</dbReference>
<proteinExistence type="inferred from homology"/>
<evidence type="ECO:0000259" key="2">
    <source>
        <dbReference type="Pfam" id="PF01370"/>
    </source>
</evidence>
<feature type="domain" description="NAD-dependent epimerase/dehydratase" evidence="2">
    <location>
        <begin position="5"/>
        <end position="229"/>
    </location>
</feature>